<evidence type="ECO:0000313" key="4">
    <source>
        <dbReference type="EMBL" id="PSC70479.1"/>
    </source>
</evidence>
<feature type="compositionally biased region" description="Basic and acidic residues" evidence="2">
    <location>
        <begin position="1"/>
        <end position="25"/>
    </location>
</feature>
<evidence type="ECO:0000313" key="5">
    <source>
        <dbReference type="Proteomes" id="UP000239649"/>
    </source>
</evidence>
<comment type="caution">
    <text evidence="4">The sequence shown here is derived from an EMBL/GenBank/DDBJ whole genome shotgun (WGS) entry which is preliminary data.</text>
</comment>
<protein>
    <submittedName>
        <fullName evidence="4">Glycine-rich RNA-binding RZ1A isoform A</fullName>
    </submittedName>
</protein>
<name>A0A2P6V8S1_9CHLO</name>
<feature type="region of interest" description="Disordered" evidence="2">
    <location>
        <begin position="112"/>
        <end position="146"/>
    </location>
</feature>
<proteinExistence type="predicted"/>
<gene>
    <name evidence="4" type="ORF">C2E20_6131</name>
</gene>
<feature type="region of interest" description="Disordered" evidence="2">
    <location>
        <begin position="1"/>
        <end position="31"/>
    </location>
</feature>
<dbReference type="InterPro" id="IPR012677">
    <property type="entry name" value="Nucleotide-bd_a/b_plait_sf"/>
</dbReference>
<reference evidence="4 5" key="1">
    <citation type="journal article" date="2018" name="Plant J.">
        <title>Genome sequences of Chlorella sorokiniana UTEX 1602 and Micractinium conductrix SAG 241.80: implications to maltose excretion by a green alga.</title>
        <authorList>
            <person name="Arriola M.B."/>
            <person name="Velmurugan N."/>
            <person name="Zhang Y."/>
            <person name="Plunkett M.H."/>
            <person name="Hondzo H."/>
            <person name="Barney B.M."/>
        </authorList>
    </citation>
    <scope>NUCLEOTIDE SEQUENCE [LARGE SCALE GENOMIC DNA]</scope>
    <source>
        <strain evidence="4 5">SAG 241.80</strain>
    </source>
</reference>
<dbReference type="PANTHER" id="PTHR15241">
    <property type="entry name" value="TRANSFORMER-2-RELATED"/>
    <property type="match status" value="1"/>
</dbReference>
<dbReference type="Pfam" id="PF00076">
    <property type="entry name" value="RRM_1"/>
    <property type="match status" value="1"/>
</dbReference>
<sequence>MSEERGEREVRDAPMNEAGGDRRDGGAAPAPAQHKCFVGGISWHLDDAKLREAFAEFNPVEAVVMMDKMTGRSRGFGFVMFADRRDQDAAIDRMHNTEVDGRRISVTRAVPQNETAPGTPADALRRGTTVPRDAGRQNFRGGYGGGGGGGYGRERGGYGGGGYGGGGYGGGRDDYYRGGGGGYGGGGRDDYYRGGGYGGGYDRGYGGGGGYGGGYGASGGYEARGGYGGEYAQPPAPSAPASGYAAPGYDYGSGGGGGYGAPASGGYGAPASGGYGAPSSGGYGGGYSGGYDDRGGYGADRRGADHRGAGPYDRR</sequence>
<evidence type="ECO:0000256" key="1">
    <source>
        <dbReference type="PROSITE-ProRule" id="PRU00176"/>
    </source>
</evidence>
<dbReference type="EMBL" id="LHPF02000020">
    <property type="protein sequence ID" value="PSC70479.1"/>
    <property type="molecule type" value="Genomic_DNA"/>
</dbReference>
<dbReference type="PANTHER" id="PTHR15241:SF298">
    <property type="entry name" value="GLYCINE-RICH RNA-BINDING, ABSCISIC ACID-INDUCIBLE PROTEIN-LIKE"/>
    <property type="match status" value="1"/>
</dbReference>
<dbReference type="AlphaFoldDB" id="A0A2P6V8S1"/>
<organism evidence="4 5">
    <name type="scientific">Micractinium conductrix</name>
    <dbReference type="NCBI Taxonomy" id="554055"/>
    <lineage>
        <taxon>Eukaryota</taxon>
        <taxon>Viridiplantae</taxon>
        <taxon>Chlorophyta</taxon>
        <taxon>core chlorophytes</taxon>
        <taxon>Trebouxiophyceae</taxon>
        <taxon>Chlorellales</taxon>
        <taxon>Chlorellaceae</taxon>
        <taxon>Chlorella clade</taxon>
        <taxon>Micractinium</taxon>
    </lineage>
</organism>
<feature type="domain" description="RRM" evidence="3">
    <location>
        <begin position="34"/>
        <end position="111"/>
    </location>
</feature>
<feature type="region of interest" description="Disordered" evidence="2">
    <location>
        <begin position="283"/>
        <end position="315"/>
    </location>
</feature>
<accession>A0A2P6V8S1</accession>
<dbReference type="GO" id="GO:0003723">
    <property type="term" value="F:RNA binding"/>
    <property type="evidence" value="ECO:0007669"/>
    <property type="project" value="UniProtKB-UniRule"/>
</dbReference>
<evidence type="ECO:0000259" key="3">
    <source>
        <dbReference type="PROSITE" id="PS50102"/>
    </source>
</evidence>
<dbReference type="PROSITE" id="PS50102">
    <property type="entry name" value="RRM"/>
    <property type="match status" value="1"/>
</dbReference>
<dbReference type="STRING" id="554055.A0A2P6V8S1"/>
<dbReference type="InterPro" id="IPR000504">
    <property type="entry name" value="RRM_dom"/>
</dbReference>
<dbReference type="OrthoDB" id="439808at2759"/>
<keyword evidence="5" id="KW-1185">Reference proteome</keyword>
<dbReference type="Gene3D" id="3.30.70.330">
    <property type="match status" value="1"/>
</dbReference>
<dbReference type="Proteomes" id="UP000239649">
    <property type="component" value="Unassembled WGS sequence"/>
</dbReference>
<dbReference type="SUPFAM" id="SSF54928">
    <property type="entry name" value="RNA-binding domain, RBD"/>
    <property type="match status" value="1"/>
</dbReference>
<dbReference type="InterPro" id="IPR035979">
    <property type="entry name" value="RBD_domain_sf"/>
</dbReference>
<evidence type="ECO:0000256" key="2">
    <source>
        <dbReference type="SAM" id="MobiDB-lite"/>
    </source>
</evidence>
<feature type="compositionally biased region" description="Basic and acidic residues" evidence="2">
    <location>
        <begin position="291"/>
        <end position="315"/>
    </location>
</feature>
<keyword evidence="1" id="KW-0694">RNA-binding</keyword>
<dbReference type="SMART" id="SM00360">
    <property type="entry name" value="RRM"/>
    <property type="match status" value="1"/>
</dbReference>